<sequence>LSEWLRRQTRNLLGSARTGSNPVAYDGLSEWLRRQTRNLLGSARTGSNPVAVACF</sequence>
<organism evidence="1 2">
    <name type="scientific">Basidiobolus meristosporus CBS 931.73</name>
    <dbReference type="NCBI Taxonomy" id="1314790"/>
    <lineage>
        <taxon>Eukaryota</taxon>
        <taxon>Fungi</taxon>
        <taxon>Fungi incertae sedis</taxon>
        <taxon>Zoopagomycota</taxon>
        <taxon>Entomophthoromycotina</taxon>
        <taxon>Basidiobolomycetes</taxon>
        <taxon>Basidiobolales</taxon>
        <taxon>Basidiobolaceae</taxon>
        <taxon>Basidiobolus</taxon>
    </lineage>
</organism>
<feature type="non-terminal residue" evidence="1">
    <location>
        <position position="1"/>
    </location>
</feature>
<name>A0A1Y1Y7I0_9FUNG</name>
<dbReference type="OrthoDB" id="1932331at2759"/>
<reference evidence="1 2" key="1">
    <citation type="submission" date="2016-07" db="EMBL/GenBank/DDBJ databases">
        <title>Pervasive Adenine N6-methylation of Active Genes in Fungi.</title>
        <authorList>
            <consortium name="DOE Joint Genome Institute"/>
            <person name="Mondo S.J."/>
            <person name="Dannebaum R.O."/>
            <person name="Kuo R.C."/>
            <person name="Labutti K."/>
            <person name="Haridas S."/>
            <person name="Kuo A."/>
            <person name="Salamov A."/>
            <person name="Ahrendt S.R."/>
            <person name="Lipzen A."/>
            <person name="Sullivan W."/>
            <person name="Andreopoulos W.B."/>
            <person name="Clum A."/>
            <person name="Lindquist E."/>
            <person name="Daum C."/>
            <person name="Ramamoorthy G.K."/>
            <person name="Gryganskyi A."/>
            <person name="Culley D."/>
            <person name="Magnuson J.K."/>
            <person name="James T.Y."/>
            <person name="O'Malley M.A."/>
            <person name="Stajich J.E."/>
            <person name="Spatafora J.W."/>
            <person name="Visel A."/>
            <person name="Grigoriev I.V."/>
        </authorList>
    </citation>
    <scope>NUCLEOTIDE SEQUENCE [LARGE SCALE GENOMIC DNA]</scope>
    <source>
        <strain evidence="1 2">CBS 931.73</strain>
    </source>
</reference>
<feature type="non-terminal residue" evidence="1">
    <location>
        <position position="55"/>
    </location>
</feature>
<keyword evidence="2" id="KW-1185">Reference proteome</keyword>
<dbReference type="Proteomes" id="UP000193498">
    <property type="component" value="Unassembled WGS sequence"/>
</dbReference>
<dbReference type="InParanoid" id="A0A1Y1Y7I0"/>
<accession>A0A1Y1Y7I0</accession>
<dbReference type="EMBL" id="MCFE01000217">
    <property type="protein sequence ID" value="ORX93967.1"/>
    <property type="molecule type" value="Genomic_DNA"/>
</dbReference>
<evidence type="ECO:0000313" key="1">
    <source>
        <dbReference type="EMBL" id="ORX93967.1"/>
    </source>
</evidence>
<dbReference type="AlphaFoldDB" id="A0A1Y1Y7I0"/>
<proteinExistence type="predicted"/>
<comment type="caution">
    <text evidence="1">The sequence shown here is derived from an EMBL/GenBank/DDBJ whole genome shotgun (WGS) entry which is preliminary data.</text>
</comment>
<evidence type="ECO:0000313" key="2">
    <source>
        <dbReference type="Proteomes" id="UP000193498"/>
    </source>
</evidence>
<gene>
    <name evidence="1" type="ORF">K493DRAFT_144538</name>
</gene>
<protein>
    <submittedName>
        <fullName evidence="1">Uncharacterized protein</fullName>
    </submittedName>
</protein>